<dbReference type="InParanoid" id="A0A1X7V2Q3"/>
<evidence type="ECO:0000313" key="1">
    <source>
        <dbReference type="EnsemblMetazoa" id="Aqu2.1.34283_001"/>
    </source>
</evidence>
<protein>
    <submittedName>
        <fullName evidence="1">Uncharacterized protein</fullName>
    </submittedName>
</protein>
<sequence>LDDGWGVAPLVDGVLLLEVLEVYKKEVE</sequence>
<name>A0A1X7V2Q3_AMPQE</name>
<accession>A0A1X7V2Q3</accession>
<dbReference type="AlphaFoldDB" id="A0A1X7V2Q3"/>
<proteinExistence type="predicted"/>
<organism evidence="1">
    <name type="scientific">Amphimedon queenslandica</name>
    <name type="common">Sponge</name>
    <dbReference type="NCBI Taxonomy" id="400682"/>
    <lineage>
        <taxon>Eukaryota</taxon>
        <taxon>Metazoa</taxon>
        <taxon>Porifera</taxon>
        <taxon>Demospongiae</taxon>
        <taxon>Heteroscleromorpha</taxon>
        <taxon>Haplosclerida</taxon>
        <taxon>Niphatidae</taxon>
        <taxon>Amphimedon</taxon>
    </lineage>
</organism>
<reference evidence="1" key="1">
    <citation type="submission" date="2017-05" db="UniProtKB">
        <authorList>
            <consortium name="EnsemblMetazoa"/>
        </authorList>
    </citation>
    <scope>IDENTIFICATION</scope>
</reference>
<dbReference type="EnsemblMetazoa" id="Aqu2.1.34283_001">
    <property type="protein sequence ID" value="Aqu2.1.34283_001"/>
    <property type="gene ID" value="Aqu2.1.34283"/>
</dbReference>